<evidence type="ECO:0000313" key="3">
    <source>
        <dbReference type="Proteomes" id="UP000651208"/>
    </source>
</evidence>
<name>A0ABR7R0A4_9GAMM</name>
<dbReference type="Proteomes" id="UP000651208">
    <property type="component" value="Unassembled WGS sequence"/>
</dbReference>
<dbReference type="InterPro" id="IPR011990">
    <property type="entry name" value="TPR-like_helical_dom_sf"/>
</dbReference>
<evidence type="ECO:0000256" key="1">
    <source>
        <dbReference type="PROSITE-ProRule" id="PRU00339"/>
    </source>
</evidence>
<dbReference type="EMBL" id="JABURY010000020">
    <property type="protein sequence ID" value="MBC9131731.1"/>
    <property type="molecule type" value="Genomic_DNA"/>
</dbReference>
<dbReference type="Gene3D" id="1.25.40.10">
    <property type="entry name" value="Tetratricopeptide repeat domain"/>
    <property type="match status" value="1"/>
</dbReference>
<dbReference type="RefSeq" id="WP_187756178.1">
    <property type="nucleotide sequence ID" value="NZ_JABURY010000020.1"/>
</dbReference>
<dbReference type="InterPro" id="IPR019734">
    <property type="entry name" value="TPR_rpt"/>
</dbReference>
<evidence type="ECO:0008006" key="4">
    <source>
        <dbReference type="Google" id="ProtNLM"/>
    </source>
</evidence>
<proteinExistence type="predicted"/>
<gene>
    <name evidence="2" type="ORF">FcAc13_10495</name>
</gene>
<comment type="caution">
    <text evidence="2">The sequence shown here is derived from an EMBL/GenBank/DDBJ whole genome shotgun (WGS) entry which is preliminary data.</text>
</comment>
<accession>A0ABR7R0A4</accession>
<reference evidence="2 3" key="1">
    <citation type="submission" date="2020-06" db="EMBL/GenBank/DDBJ databases">
        <title>Frischella cerana isolated from Apis cerana gut homogenate.</title>
        <authorList>
            <person name="Wolter L.A."/>
            <person name="Suenami S."/>
            <person name="Miyazaki R."/>
        </authorList>
    </citation>
    <scope>NUCLEOTIDE SEQUENCE [LARGE SCALE GENOMIC DNA]</scope>
    <source>
        <strain evidence="2 3">Ac13</strain>
    </source>
</reference>
<feature type="repeat" description="TPR" evidence="1">
    <location>
        <begin position="208"/>
        <end position="241"/>
    </location>
</feature>
<keyword evidence="3" id="KW-1185">Reference proteome</keyword>
<sequence length="450" mass="52625">MKELIFSFIIIMSLMTLNGCNALNNYKKDLNHYEQQFYADDCHYSDIKDKIERDPLLWSLNGGALAYHCGDYQKSIEFFDTAEAIFKQQELELEIKGAERSVLSILINNNVNNYRGENYEKIMMNVYKGLDFMLLDDFDNARIEFNRALDRQRRAGEYFQKEITEAYQEFNRSRVRSEVSMLPNSSSEITDYEGDITAQSIYPDFINPFATYMSGLFFYLDNDYSKASDLFKQTLRMLPNQQQVKRDLNLIEQNSTKKTHYVWLIYENGQGMLKQSFTYEFPAYLFTNKVVSAQVSLPTIEQRSTSYPYLLLNEQKTTEIANMDSIIQIEFNKKLPAVYTDAMLNMASKVAIQYYLEDNFAEYGGKWIGLFYQLATDKADIRQWRTLPKNFQIARTKLANQPINIYKPDGSILTTIAPLSTDRDAIIYIKSDIIDHFKVHIIQKNINYHQ</sequence>
<dbReference type="SUPFAM" id="SSF48452">
    <property type="entry name" value="TPR-like"/>
    <property type="match status" value="1"/>
</dbReference>
<protein>
    <recommendedName>
        <fullName evidence="4">Tetratricopeptide repeat protein</fullName>
    </recommendedName>
</protein>
<dbReference type="PROSITE" id="PS50005">
    <property type="entry name" value="TPR"/>
    <property type="match status" value="1"/>
</dbReference>
<evidence type="ECO:0000313" key="2">
    <source>
        <dbReference type="EMBL" id="MBC9131731.1"/>
    </source>
</evidence>
<organism evidence="2 3">
    <name type="scientific">Frischella japonica</name>
    <dbReference type="NCBI Taxonomy" id="2741544"/>
    <lineage>
        <taxon>Bacteria</taxon>
        <taxon>Pseudomonadati</taxon>
        <taxon>Pseudomonadota</taxon>
        <taxon>Gammaproteobacteria</taxon>
        <taxon>Orbales</taxon>
        <taxon>Orbaceae</taxon>
        <taxon>Frischella</taxon>
    </lineage>
</organism>
<keyword evidence="1" id="KW-0802">TPR repeat</keyword>